<proteinExistence type="predicted"/>
<dbReference type="EMBL" id="ABCS01000017">
    <property type="protein sequence ID" value="EDM79703.1"/>
    <property type="molecule type" value="Genomic_DNA"/>
</dbReference>
<dbReference type="GO" id="GO:0016887">
    <property type="term" value="F:ATP hydrolysis activity"/>
    <property type="evidence" value="ECO:0007669"/>
    <property type="project" value="InterPro"/>
</dbReference>
<dbReference type="GO" id="GO:0005524">
    <property type="term" value="F:ATP binding"/>
    <property type="evidence" value="ECO:0007669"/>
    <property type="project" value="UniProtKB-KW"/>
</dbReference>
<comment type="caution">
    <text evidence="4">The sequence shown here is derived from an EMBL/GenBank/DDBJ whole genome shotgun (WGS) entry which is preliminary data.</text>
</comment>
<dbReference type="PROSITE" id="PS50893">
    <property type="entry name" value="ABC_TRANSPORTER_2"/>
    <property type="match status" value="1"/>
</dbReference>
<reference evidence="4 5" key="1">
    <citation type="submission" date="2007-06" db="EMBL/GenBank/DDBJ databases">
        <authorList>
            <person name="Shimkets L."/>
            <person name="Ferriera S."/>
            <person name="Johnson J."/>
            <person name="Kravitz S."/>
            <person name="Beeson K."/>
            <person name="Sutton G."/>
            <person name="Rogers Y.-H."/>
            <person name="Friedman R."/>
            <person name="Frazier M."/>
            <person name="Venter J.C."/>
        </authorList>
    </citation>
    <scope>NUCLEOTIDE SEQUENCE [LARGE SCALE GENOMIC DNA]</scope>
    <source>
        <strain evidence="4 5">SIR-1</strain>
    </source>
</reference>
<dbReference type="PANTHER" id="PTHR43582">
    <property type="entry name" value="LINEARMYCIN RESISTANCE ATP-BINDING PROTEIN LNRL"/>
    <property type="match status" value="1"/>
</dbReference>
<name>A6G378_9BACT</name>
<sequence length="289" mass="30958">MLELTDLRKRYGEREALGGVTLRLRPGEVFGLLGPNGAGKSTLCGLVVGSLTPDGGSVRVAAGDPREPAVRRRVGFAPQPLALYAQLSGAENLAFFAGLYGLHGARRSERIAAVLDFVGLRGRADDRVGTYSGGMARRLNLAVALLHEPELLLLDEPTVGVDPQSRDHLLANIESLRDAGVTVLYTTHYMEEAQRLCDRVGILDRGRLLAVDATAELLAAHAGAARLRVRFADGHAHTHALDGEAPLDALRTLAAALEPEHGAVERFAVDQPSLEDVFLELTGRSLRDT</sequence>
<keyword evidence="2 4" id="KW-0067">ATP-binding</keyword>
<evidence type="ECO:0000256" key="1">
    <source>
        <dbReference type="ARBA" id="ARBA00022741"/>
    </source>
</evidence>
<dbReference type="PANTHER" id="PTHR43582:SF2">
    <property type="entry name" value="LINEARMYCIN RESISTANCE ATP-BINDING PROTEIN LNRL"/>
    <property type="match status" value="1"/>
</dbReference>
<dbReference type="InterPro" id="IPR027417">
    <property type="entry name" value="P-loop_NTPase"/>
</dbReference>
<dbReference type="eggNOG" id="COG1131">
    <property type="taxonomic scope" value="Bacteria"/>
</dbReference>
<dbReference type="InterPro" id="IPR003439">
    <property type="entry name" value="ABC_transporter-like_ATP-bd"/>
</dbReference>
<dbReference type="InterPro" id="IPR003593">
    <property type="entry name" value="AAA+_ATPase"/>
</dbReference>
<dbReference type="Gene3D" id="3.40.50.300">
    <property type="entry name" value="P-loop containing nucleotide triphosphate hydrolases"/>
    <property type="match status" value="1"/>
</dbReference>
<dbReference type="Pfam" id="PF00005">
    <property type="entry name" value="ABC_tran"/>
    <property type="match status" value="1"/>
</dbReference>
<dbReference type="Proteomes" id="UP000005801">
    <property type="component" value="Unassembled WGS sequence"/>
</dbReference>
<dbReference type="SUPFAM" id="SSF52540">
    <property type="entry name" value="P-loop containing nucleoside triphosphate hydrolases"/>
    <property type="match status" value="1"/>
</dbReference>
<feature type="domain" description="ABC transporter" evidence="3">
    <location>
        <begin position="2"/>
        <end position="230"/>
    </location>
</feature>
<dbReference type="RefSeq" id="WP_006971177.1">
    <property type="nucleotide sequence ID" value="NZ_ABCS01000017.1"/>
</dbReference>
<evidence type="ECO:0000256" key="2">
    <source>
        <dbReference type="ARBA" id="ARBA00022840"/>
    </source>
</evidence>
<dbReference type="SMART" id="SM00382">
    <property type="entry name" value="AAA"/>
    <property type="match status" value="1"/>
</dbReference>
<accession>A6G378</accession>
<dbReference type="InterPro" id="IPR017871">
    <property type="entry name" value="ABC_transporter-like_CS"/>
</dbReference>
<dbReference type="PROSITE" id="PS00211">
    <property type="entry name" value="ABC_TRANSPORTER_1"/>
    <property type="match status" value="1"/>
</dbReference>
<protein>
    <submittedName>
        <fullName evidence="4">Probable ABC transporter ATP-binding protein</fullName>
    </submittedName>
</protein>
<keyword evidence="5" id="KW-1185">Reference proteome</keyword>
<dbReference type="AlphaFoldDB" id="A6G378"/>
<gene>
    <name evidence="4" type="ORF">PPSIR1_16615</name>
</gene>
<keyword evidence="1" id="KW-0547">Nucleotide-binding</keyword>
<dbReference type="STRING" id="391625.PPSIR1_16615"/>
<evidence type="ECO:0000313" key="4">
    <source>
        <dbReference type="EMBL" id="EDM79703.1"/>
    </source>
</evidence>
<evidence type="ECO:0000313" key="5">
    <source>
        <dbReference type="Proteomes" id="UP000005801"/>
    </source>
</evidence>
<evidence type="ECO:0000259" key="3">
    <source>
        <dbReference type="PROSITE" id="PS50893"/>
    </source>
</evidence>
<organism evidence="4 5">
    <name type="scientific">Plesiocystis pacifica SIR-1</name>
    <dbReference type="NCBI Taxonomy" id="391625"/>
    <lineage>
        <taxon>Bacteria</taxon>
        <taxon>Pseudomonadati</taxon>
        <taxon>Myxococcota</taxon>
        <taxon>Polyangia</taxon>
        <taxon>Nannocystales</taxon>
        <taxon>Nannocystaceae</taxon>
        <taxon>Plesiocystis</taxon>
    </lineage>
</organism>